<dbReference type="Proteomes" id="UP001157502">
    <property type="component" value="Chromosome 4"/>
</dbReference>
<dbReference type="EMBL" id="CM055731">
    <property type="protein sequence ID" value="KAJ8012557.1"/>
    <property type="molecule type" value="Genomic_DNA"/>
</dbReference>
<name>A0ACC2H9D9_DALPE</name>
<evidence type="ECO:0000313" key="1">
    <source>
        <dbReference type="EMBL" id="KAJ8012557.1"/>
    </source>
</evidence>
<sequence length="77" mass="8139">MSAQCVAPPMTYSVGRDEKEAEDPSGASSALPRIQIAREAGEVAGERKAVAMTTSWQLLSPCVPRALAVPSLPNAWE</sequence>
<protein>
    <submittedName>
        <fullName evidence="1">Uncharacterized protein</fullName>
    </submittedName>
</protein>
<accession>A0ACC2H9D9</accession>
<keyword evidence="2" id="KW-1185">Reference proteome</keyword>
<reference evidence="1" key="1">
    <citation type="submission" date="2021-05" db="EMBL/GenBank/DDBJ databases">
        <authorList>
            <person name="Pan Q."/>
            <person name="Jouanno E."/>
            <person name="Zahm M."/>
            <person name="Klopp C."/>
            <person name="Cabau C."/>
            <person name="Louis A."/>
            <person name="Berthelot C."/>
            <person name="Parey E."/>
            <person name="Roest Crollius H."/>
            <person name="Montfort J."/>
            <person name="Robinson-Rechavi M."/>
            <person name="Bouchez O."/>
            <person name="Lampietro C."/>
            <person name="Lopez Roques C."/>
            <person name="Donnadieu C."/>
            <person name="Postlethwait J."/>
            <person name="Bobe J."/>
            <person name="Dillon D."/>
            <person name="Chandos A."/>
            <person name="von Hippel F."/>
            <person name="Guiguen Y."/>
        </authorList>
    </citation>
    <scope>NUCLEOTIDE SEQUENCE</scope>
    <source>
        <strain evidence="1">YG-Jan2019</strain>
    </source>
</reference>
<evidence type="ECO:0000313" key="2">
    <source>
        <dbReference type="Proteomes" id="UP001157502"/>
    </source>
</evidence>
<organism evidence="1 2">
    <name type="scientific">Dallia pectoralis</name>
    <name type="common">Alaska blackfish</name>
    <dbReference type="NCBI Taxonomy" id="75939"/>
    <lineage>
        <taxon>Eukaryota</taxon>
        <taxon>Metazoa</taxon>
        <taxon>Chordata</taxon>
        <taxon>Craniata</taxon>
        <taxon>Vertebrata</taxon>
        <taxon>Euteleostomi</taxon>
        <taxon>Actinopterygii</taxon>
        <taxon>Neopterygii</taxon>
        <taxon>Teleostei</taxon>
        <taxon>Protacanthopterygii</taxon>
        <taxon>Esociformes</taxon>
        <taxon>Umbridae</taxon>
        <taxon>Dallia</taxon>
    </lineage>
</organism>
<gene>
    <name evidence="1" type="ORF">DPEC_G00044090</name>
</gene>
<comment type="caution">
    <text evidence="1">The sequence shown here is derived from an EMBL/GenBank/DDBJ whole genome shotgun (WGS) entry which is preliminary data.</text>
</comment>
<proteinExistence type="predicted"/>